<comment type="caution">
    <text evidence="4">The sequence shown here is derived from an EMBL/GenBank/DDBJ whole genome shotgun (WGS) entry which is preliminary data.</text>
</comment>
<proteinExistence type="predicted"/>
<evidence type="ECO:0000256" key="2">
    <source>
        <dbReference type="ARBA" id="ARBA00022679"/>
    </source>
</evidence>
<dbReference type="Proteomes" id="UP000530928">
    <property type="component" value="Unassembled WGS sequence"/>
</dbReference>
<keyword evidence="3" id="KW-0949">S-adenosyl-L-methionine</keyword>
<dbReference type="CDD" id="cd02440">
    <property type="entry name" value="AdoMet_MTases"/>
    <property type="match status" value="1"/>
</dbReference>
<evidence type="ECO:0000256" key="3">
    <source>
        <dbReference type="ARBA" id="ARBA00022691"/>
    </source>
</evidence>
<protein>
    <submittedName>
        <fullName evidence="4">2-polyprenyl-3-methyl-5-hydroxy-6-metoxy-1, 4-benzoquinol methylase</fullName>
    </submittedName>
</protein>
<keyword evidence="1 4" id="KW-0489">Methyltransferase</keyword>
<dbReference type="Pfam" id="PF13489">
    <property type="entry name" value="Methyltransf_23"/>
    <property type="match status" value="1"/>
</dbReference>
<gene>
    <name evidence="4" type="ORF">HNR30_008668</name>
</gene>
<dbReference type="RefSeq" id="WP_181615964.1">
    <property type="nucleotide sequence ID" value="NZ_BAABAM010000010.1"/>
</dbReference>
<dbReference type="AlphaFoldDB" id="A0A7W0CTW1"/>
<dbReference type="GO" id="GO:0032259">
    <property type="term" value="P:methylation"/>
    <property type="evidence" value="ECO:0007669"/>
    <property type="project" value="UniProtKB-KW"/>
</dbReference>
<evidence type="ECO:0000256" key="1">
    <source>
        <dbReference type="ARBA" id="ARBA00022603"/>
    </source>
</evidence>
<dbReference type="PANTHER" id="PTHR43464">
    <property type="entry name" value="METHYLTRANSFERASE"/>
    <property type="match status" value="1"/>
</dbReference>
<dbReference type="PANTHER" id="PTHR43464:SF19">
    <property type="entry name" value="UBIQUINONE BIOSYNTHESIS O-METHYLTRANSFERASE, MITOCHONDRIAL"/>
    <property type="match status" value="1"/>
</dbReference>
<evidence type="ECO:0000313" key="5">
    <source>
        <dbReference type="Proteomes" id="UP000530928"/>
    </source>
</evidence>
<dbReference type="InterPro" id="IPR029063">
    <property type="entry name" value="SAM-dependent_MTases_sf"/>
</dbReference>
<organism evidence="4 5">
    <name type="scientific">Nonomuraea soli</name>
    <dbReference type="NCBI Taxonomy" id="1032476"/>
    <lineage>
        <taxon>Bacteria</taxon>
        <taxon>Bacillati</taxon>
        <taxon>Actinomycetota</taxon>
        <taxon>Actinomycetes</taxon>
        <taxon>Streptosporangiales</taxon>
        <taxon>Streptosporangiaceae</taxon>
        <taxon>Nonomuraea</taxon>
    </lineage>
</organism>
<name>A0A7W0CTW1_9ACTN</name>
<sequence>MSADPIPLGTEVFDRKLLIQDAWNLYIDAPKALRLKQRLRVLVCPFEEVVGFVPQGATVLDIGCGSGLSLGLMAARGRQITGHGFDPSDVAIGLAQKMTTHTAHTGSTLTYERRDARTEWPTGTYDVVSMQDVIHHVPVPHQRDVFAKACASVRPGGIFIYKDMSLRPRWRNFFCRLHDLIIAREWIYPIPVATIETWAAEHGLTVEIAKTAHRVVYGNDLRVFRKKS</sequence>
<reference evidence="4 5" key="1">
    <citation type="submission" date="2020-07" db="EMBL/GenBank/DDBJ databases">
        <title>Genomic Encyclopedia of Type Strains, Phase IV (KMG-IV): sequencing the most valuable type-strain genomes for metagenomic binning, comparative biology and taxonomic classification.</title>
        <authorList>
            <person name="Goeker M."/>
        </authorList>
    </citation>
    <scope>NUCLEOTIDE SEQUENCE [LARGE SCALE GENOMIC DNA]</scope>
    <source>
        <strain evidence="4 5">DSM 45533</strain>
    </source>
</reference>
<keyword evidence="5" id="KW-1185">Reference proteome</keyword>
<dbReference type="GO" id="GO:0008168">
    <property type="term" value="F:methyltransferase activity"/>
    <property type="evidence" value="ECO:0007669"/>
    <property type="project" value="UniProtKB-KW"/>
</dbReference>
<evidence type="ECO:0000313" key="4">
    <source>
        <dbReference type="EMBL" id="MBA2897272.1"/>
    </source>
</evidence>
<dbReference type="SUPFAM" id="SSF53335">
    <property type="entry name" value="S-adenosyl-L-methionine-dependent methyltransferases"/>
    <property type="match status" value="1"/>
</dbReference>
<dbReference type="Gene3D" id="3.40.50.150">
    <property type="entry name" value="Vaccinia Virus protein VP39"/>
    <property type="match status" value="1"/>
</dbReference>
<accession>A0A7W0CTW1</accession>
<keyword evidence="2" id="KW-0808">Transferase</keyword>
<dbReference type="EMBL" id="JACDUR010000010">
    <property type="protein sequence ID" value="MBA2897272.1"/>
    <property type="molecule type" value="Genomic_DNA"/>
</dbReference>